<dbReference type="PANTHER" id="PTHR34221">
    <property type="entry name" value="HYPOTHETICAL PROTEIN LOC691189"/>
    <property type="match status" value="1"/>
</dbReference>
<accession>A0A1U7S187</accession>
<dbReference type="InParanoid" id="A0A1U7S187"/>
<sequence>MASFARGPLRRERDFVLDGVAVGSIAGGYTRKLPKLWSAVPPYNAQLDYHAANYFASPSVKAVLRKTEQQYGGTSRDGWIVDYFHTYGPGQRYLNRRNWAGAGHSIEYVSGHDGYLADVKPPRGYNGRFGYRRNTPDLRKKSSCFGEVTIFPLH</sequence>
<keyword evidence="1" id="KW-1185">Reference proteome</keyword>
<dbReference type="Pfam" id="PF15075">
    <property type="entry name" value="SPMAP1-like"/>
    <property type="match status" value="1"/>
</dbReference>
<dbReference type="CTD" id="388381"/>
<name>A0A1U7S187_ALLSI</name>
<dbReference type="eggNOG" id="ENOG502S1V2">
    <property type="taxonomic scope" value="Eukaryota"/>
</dbReference>
<dbReference type="InterPro" id="IPR028027">
    <property type="entry name" value="SPMAP1"/>
</dbReference>
<dbReference type="OrthoDB" id="9935043at2759"/>
<gene>
    <name evidence="2" type="primary">CUNH17orf98</name>
</gene>
<dbReference type="GeneID" id="102375281"/>
<evidence type="ECO:0000313" key="1">
    <source>
        <dbReference type="Proteomes" id="UP000189705"/>
    </source>
</evidence>
<reference evidence="2" key="1">
    <citation type="submission" date="2025-08" db="UniProtKB">
        <authorList>
            <consortium name="RefSeq"/>
        </authorList>
    </citation>
    <scope>IDENTIFICATION</scope>
</reference>
<dbReference type="RefSeq" id="XP_006022630.1">
    <property type="nucleotide sequence ID" value="XM_006022568.3"/>
</dbReference>
<organism evidence="1 2">
    <name type="scientific">Alligator sinensis</name>
    <name type="common">Chinese alligator</name>
    <dbReference type="NCBI Taxonomy" id="38654"/>
    <lineage>
        <taxon>Eukaryota</taxon>
        <taxon>Metazoa</taxon>
        <taxon>Chordata</taxon>
        <taxon>Craniata</taxon>
        <taxon>Vertebrata</taxon>
        <taxon>Euteleostomi</taxon>
        <taxon>Archelosauria</taxon>
        <taxon>Archosauria</taxon>
        <taxon>Crocodylia</taxon>
        <taxon>Alligatoridae</taxon>
        <taxon>Alligatorinae</taxon>
        <taxon>Alligator</taxon>
    </lineage>
</organism>
<dbReference type="KEGG" id="asn:102375281"/>
<dbReference type="PANTHER" id="PTHR34221:SF2">
    <property type="entry name" value="RIKEN CDNA 1700001P01 GENE"/>
    <property type="match status" value="1"/>
</dbReference>
<dbReference type="AlphaFoldDB" id="A0A1U7S187"/>
<dbReference type="Proteomes" id="UP000189705">
    <property type="component" value="Unplaced"/>
</dbReference>
<protein>
    <submittedName>
        <fullName evidence="2">Uncharacterized protein C17orf98 homolog</fullName>
    </submittedName>
</protein>
<proteinExistence type="predicted"/>
<evidence type="ECO:0000313" key="2">
    <source>
        <dbReference type="RefSeq" id="XP_006022630.1"/>
    </source>
</evidence>